<evidence type="ECO:0000313" key="3">
    <source>
        <dbReference type="Proteomes" id="UP000235672"/>
    </source>
</evidence>
<sequence>MWCSLGVVMLVLSSRLVSSPILPHRAIVETVWGASVGVGFKVRLDCVAVDCAFVSDLWSWMGGGCIVGWLQASSRRGRFSRGQEQRSQVRASRGRIVLGGGMYVAKGVLKLGIRSSTLIRVEGVRC</sequence>
<organism evidence="2 3">
    <name type="scientific">Hyaloscypha hepaticicola</name>
    <dbReference type="NCBI Taxonomy" id="2082293"/>
    <lineage>
        <taxon>Eukaryota</taxon>
        <taxon>Fungi</taxon>
        <taxon>Dikarya</taxon>
        <taxon>Ascomycota</taxon>
        <taxon>Pezizomycotina</taxon>
        <taxon>Leotiomycetes</taxon>
        <taxon>Helotiales</taxon>
        <taxon>Hyaloscyphaceae</taxon>
        <taxon>Hyaloscypha</taxon>
    </lineage>
</organism>
<feature type="chain" id="PRO_5014324527" description="Secreted protein" evidence="1">
    <location>
        <begin position="19"/>
        <end position="126"/>
    </location>
</feature>
<evidence type="ECO:0000256" key="1">
    <source>
        <dbReference type="SAM" id="SignalP"/>
    </source>
</evidence>
<proteinExistence type="predicted"/>
<reference evidence="2 3" key="1">
    <citation type="submission" date="2016-05" db="EMBL/GenBank/DDBJ databases">
        <title>A degradative enzymes factory behind the ericoid mycorrhizal symbiosis.</title>
        <authorList>
            <consortium name="DOE Joint Genome Institute"/>
            <person name="Martino E."/>
            <person name="Morin E."/>
            <person name="Grelet G."/>
            <person name="Kuo A."/>
            <person name="Kohler A."/>
            <person name="Daghino S."/>
            <person name="Barry K."/>
            <person name="Choi C."/>
            <person name="Cichocki N."/>
            <person name="Clum A."/>
            <person name="Copeland A."/>
            <person name="Hainaut M."/>
            <person name="Haridas S."/>
            <person name="Labutti K."/>
            <person name="Lindquist E."/>
            <person name="Lipzen A."/>
            <person name="Khouja H.-R."/>
            <person name="Murat C."/>
            <person name="Ohm R."/>
            <person name="Olson A."/>
            <person name="Spatafora J."/>
            <person name="Veneault-Fourrey C."/>
            <person name="Henrissat B."/>
            <person name="Grigoriev I."/>
            <person name="Martin F."/>
            <person name="Perotto S."/>
        </authorList>
    </citation>
    <scope>NUCLEOTIDE SEQUENCE [LARGE SCALE GENOMIC DNA]</scope>
    <source>
        <strain evidence="2 3">UAMH 7357</strain>
    </source>
</reference>
<accession>A0A2J6PF29</accession>
<keyword evidence="1" id="KW-0732">Signal</keyword>
<evidence type="ECO:0000313" key="2">
    <source>
        <dbReference type="EMBL" id="PMD12506.1"/>
    </source>
</evidence>
<evidence type="ECO:0008006" key="4">
    <source>
        <dbReference type="Google" id="ProtNLM"/>
    </source>
</evidence>
<name>A0A2J6PF29_9HELO</name>
<protein>
    <recommendedName>
        <fullName evidence="4">Secreted protein</fullName>
    </recommendedName>
</protein>
<feature type="signal peptide" evidence="1">
    <location>
        <begin position="1"/>
        <end position="18"/>
    </location>
</feature>
<gene>
    <name evidence="2" type="ORF">NA56DRAFT_481970</name>
</gene>
<dbReference type="AlphaFoldDB" id="A0A2J6PF29"/>
<keyword evidence="3" id="KW-1185">Reference proteome</keyword>
<dbReference type="Proteomes" id="UP000235672">
    <property type="component" value="Unassembled WGS sequence"/>
</dbReference>
<dbReference type="EMBL" id="KZ613548">
    <property type="protein sequence ID" value="PMD12506.1"/>
    <property type="molecule type" value="Genomic_DNA"/>
</dbReference>